<dbReference type="EMBL" id="JACHIF010000001">
    <property type="protein sequence ID" value="MBB5036270.1"/>
    <property type="molecule type" value="Genomic_DNA"/>
</dbReference>
<name>A0A7W7YI23_9BACT</name>
<organism evidence="3 4">
    <name type="scientific">Prosthecobacter dejongeii</name>
    <dbReference type="NCBI Taxonomy" id="48465"/>
    <lineage>
        <taxon>Bacteria</taxon>
        <taxon>Pseudomonadati</taxon>
        <taxon>Verrucomicrobiota</taxon>
        <taxon>Verrucomicrobiia</taxon>
        <taxon>Verrucomicrobiales</taxon>
        <taxon>Verrucomicrobiaceae</taxon>
        <taxon>Prosthecobacter</taxon>
    </lineage>
</organism>
<feature type="compositionally biased region" description="Basic residues" evidence="1">
    <location>
        <begin position="533"/>
        <end position="545"/>
    </location>
</feature>
<reference evidence="3 4" key="1">
    <citation type="submission" date="2020-08" db="EMBL/GenBank/DDBJ databases">
        <title>Genomic Encyclopedia of Type Strains, Phase IV (KMG-IV): sequencing the most valuable type-strain genomes for metagenomic binning, comparative biology and taxonomic classification.</title>
        <authorList>
            <person name="Goeker M."/>
        </authorList>
    </citation>
    <scope>NUCLEOTIDE SEQUENCE [LARGE SCALE GENOMIC DNA]</scope>
    <source>
        <strain evidence="3 4">DSM 12251</strain>
    </source>
</reference>
<dbReference type="Proteomes" id="UP000534294">
    <property type="component" value="Unassembled WGS sequence"/>
</dbReference>
<keyword evidence="4" id="KW-1185">Reference proteome</keyword>
<feature type="chain" id="PRO_5031430833" evidence="2">
    <location>
        <begin position="24"/>
        <end position="606"/>
    </location>
</feature>
<keyword evidence="2" id="KW-0732">Signal</keyword>
<comment type="caution">
    <text evidence="3">The sequence shown here is derived from an EMBL/GenBank/DDBJ whole genome shotgun (WGS) entry which is preliminary data.</text>
</comment>
<evidence type="ECO:0000256" key="1">
    <source>
        <dbReference type="SAM" id="MobiDB-lite"/>
    </source>
</evidence>
<proteinExistence type="predicted"/>
<dbReference type="AlphaFoldDB" id="A0A7W7YI23"/>
<evidence type="ECO:0000313" key="3">
    <source>
        <dbReference type="EMBL" id="MBB5036270.1"/>
    </source>
</evidence>
<feature type="signal peptide" evidence="2">
    <location>
        <begin position="1"/>
        <end position="23"/>
    </location>
</feature>
<sequence>MKPPRFLSLFTLLSLLSSVSAHADKLDDWYKLLPKNTVGVIAIKNTPELLADWDKSSFTKLLQDEEFKKWTAPMMKDGEAPWDKAVKEDSGEGLYDSLKRYPGASMAIFLGDSPEDFSGDEPPLCGLSDATGQEKGLEEMKLKEAEISMKKDESLKQRTQDIAGVTVHILAATEDAEEGWEDGYAFVDGTLVEANSLKDMQYFITALKSGAGEGSDVVAGHLTRLAQLTDGHTDVLVYLNGETLVQWGLQAATAAAAGGTSQMPISPETIIEVLGPQEIQSIALTLDIADDQSRIEMALLHPEKPTGFVSLLRSAGGEVVLPAFVPTDVISSTVTRYSLVGLWDKLMVMVNKLGPMAAMATMQLGGVEAQAGVKLRDDLFASLDDEYIEITDGSLENQSQVLAIKVKDHQRFGGALDGVKRFAGAGFAAFEETEYLGHQINVIKAAQPTGAEMAFCLTNDYFLFSTGPQALLKKVLSRMKEASGPSIWDDARVQDLIARLPKGYAGVGVADGGKMMKVVVDAMSMVQGQVGKTAKKKGKKGKGKKAPASEDEEALEAISGADTWFDPTAVPSDAMWKRYFGTSVSGYYSPANAIYYRSVTTPVEAQ</sequence>
<dbReference type="RefSeq" id="WP_184204912.1">
    <property type="nucleotide sequence ID" value="NZ_JACHIF010000001.1"/>
</dbReference>
<evidence type="ECO:0000256" key="2">
    <source>
        <dbReference type="SAM" id="SignalP"/>
    </source>
</evidence>
<gene>
    <name evidence="3" type="ORF">HNQ64_000504</name>
</gene>
<accession>A0A7W7YI23</accession>
<protein>
    <submittedName>
        <fullName evidence="3">Uncharacterized protein</fullName>
    </submittedName>
</protein>
<feature type="region of interest" description="Disordered" evidence="1">
    <location>
        <begin position="531"/>
        <end position="552"/>
    </location>
</feature>
<evidence type="ECO:0000313" key="4">
    <source>
        <dbReference type="Proteomes" id="UP000534294"/>
    </source>
</evidence>